<name>A0AAD7NQK7_9AGAR</name>
<sequence length="114" mass="12841">MTLFLVKPGIFYFFIGLIPSGKLYMNSMLATLNTRDHIRNKGREAVSGGWNSMQLEIISGGPPAAQLDNPHYLNGGVGVTFDSVHFGFFFIHFPLFYPPSPTTRECTWQAYMVF</sequence>
<keyword evidence="1" id="KW-0472">Membrane</keyword>
<keyword evidence="3" id="KW-1185">Reference proteome</keyword>
<reference evidence="2" key="1">
    <citation type="submission" date="2023-03" db="EMBL/GenBank/DDBJ databases">
        <title>Massive genome expansion in bonnet fungi (Mycena s.s.) driven by repeated elements and novel gene families across ecological guilds.</title>
        <authorList>
            <consortium name="Lawrence Berkeley National Laboratory"/>
            <person name="Harder C.B."/>
            <person name="Miyauchi S."/>
            <person name="Viragh M."/>
            <person name="Kuo A."/>
            <person name="Thoen E."/>
            <person name="Andreopoulos B."/>
            <person name="Lu D."/>
            <person name="Skrede I."/>
            <person name="Drula E."/>
            <person name="Henrissat B."/>
            <person name="Morin E."/>
            <person name="Kohler A."/>
            <person name="Barry K."/>
            <person name="LaButti K."/>
            <person name="Morin E."/>
            <person name="Salamov A."/>
            <person name="Lipzen A."/>
            <person name="Mereny Z."/>
            <person name="Hegedus B."/>
            <person name="Baldrian P."/>
            <person name="Stursova M."/>
            <person name="Weitz H."/>
            <person name="Taylor A."/>
            <person name="Grigoriev I.V."/>
            <person name="Nagy L.G."/>
            <person name="Martin F."/>
            <person name="Kauserud H."/>
        </authorList>
    </citation>
    <scope>NUCLEOTIDE SEQUENCE</scope>
    <source>
        <strain evidence="2">CBHHK188m</strain>
    </source>
</reference>
<proteinExistence type="predicted"/>
<evidence type="ECO:0000313" key="3">
    <source>
        <dbReference type="Proteomes" id="UP001215280"/>
    </source>
</evidence>
<keyword evidence="1" id="KW-0812">Transmembrane</keyword>
<evidence type="ECO:0000313" key="2">
    <source>
        <dbReference type="EMBL" id="KAJ7770948.1"/>
    </source>
</evidence>
<keyword evidence="1" id="KW-1133">Transmembrane helix</keyword>
<feature type="transmembrane region" description="Helical" evidence="1">
    <location>
        <begin position="6"/>
        <end position="25"/>
    </location>
</feature>
<protein>
    <submittedName>
        <fullName evidence="2">Uncharacterized protein</fullName>
    </submittedName>
</protein>
<accession>A0AAD7NQK7</accession>
<dbReference type="EMBL" id="JARJLG010000023">
    <property type="protein sequence ID" value="KAJ7770948.1"/>
    <property type="molecule type" value="Genomic_DNA"/>
</dbReference>
<dbReference type="AlphaFoldDB" id="A0AAD7NQK7"/>
<dbReference type="Proteomes" id="UP001215280">
    <property type="component" value="Unassembled WGS sequence"/>
</dbReference>
<organism evidence="2 3">
    <name type="scientific">Mycena maculata</name>
    <dbReference type="NCBI Taxonomy" id="230809"/>
    <lineage>
        <taxon>Eukaryota</taxon>
        <taxon>Fungi</taxon>
        <taxon>Dikarya</taxon>
        <taxon>Basidiomycota</taxon>
        <taxon>Agaricomycotina</taxon>
        <taxon>Agaricomycetes</taxon>
        <taxon>Agaricomycetidae</taxon>
        <taxon>Agaricales</taxon>
        <taxon>Marasmiineae</taxon>
        <taxon>Mycenaceae</taxon>
        <taxon>Mycena</taxon>
    </lineage>
</organism>
<comment type="caution">
    <text evidence="2">The sequence shown here is derived from an EMBL/GenBank/DDBJ whole genome shotgun (WGS) entry which is preliminary data.</text>
</comment>
<evidence type="ECO:0000256" key="1">
    <source>
        <dbReference type="SAM" id="Phobius"/>
    </source>
</evidence>
<gene>
    <name evidence="2" type="ORF">DFH07DRAFT_768672</name>
</gene>